<evidence type="ECO:0000313" key="4">
    <source>
        <dbReference type="Proteomes" id="UP000308092"/>
    </source>
</evidence>
<keyword evidence="1" id="KW-0472">Membrane</keyword>
<dbReference type="Proteomes" id="UP000324241">
    <property type="component" value="Unassembled WGS sequence"/>
</dbReference>
<dbReference type="AlphaFoldDB" id="A0A4S3J2K8"/>
<comment type="caution">
    <text evidence="3">The sequence shown here is derived from an EMBL/GenBank/DDBJ whole genome shotgun (WGS) entry which is preliminary data.</text>
</comment>
<dbReference type="EMBL" id="QUQM01000006">
    <property type="protein sequence ID" value="KAA8645193.1"/>
    <property type="molecule type" value="Genomic_DNA"/>
</dbReference>
<dbReference type="PANTHER" id="PTHR36978:SF4">
    <property type="entry name" value="P-LOOP CONTAINING NUCLEOSIDE TRIPHOSPHATE HYDROLASE PROTEIN"/>
    <property type="match status" value="1"/>
</dbReference>
<dbReference type="InterPro" id="IPR040632">
    <property type="entry name" value="Sulfotransfer_4"/>
</dbReference>
<dbReference type="Gene3D" id="3.40.50.300">
    <property type="entry name" value="P-loop containing nucleotide triphosphate hydrolases"/>
    <property type="match status" value="1"/>
</dbReference>
<sequence length="253" mass="28427">MPPRVIGAGLPRTGTSSLTAALQALGCGPVLHGHAGDGYAYLKLLRAKKSHPDKDIHELQRITGVSLANLVAPYNATTDSPAMDFTAELLELYPDSVVILSVRDSDEQWWTSFYETFGVYFGDNLQGLLLRLLIWPVWSMSPTKEVVAEYIAGWKRRYGCFTSDIHSIHNVRIQQQVPPDRLLVYNVKQGWDPLCKFLNVPIPNEPFPNVNDKKEMLANVNKSCRKGYYIWASILSVAVMAIYRAYEPMVVKV</sequence>
<organism evidence="3 4">
    <name type="scientific">Aspergillus tanneri</name>
    <dbReference type="NCBI Taxonomy" id="1220188"/>
    <lineage>
        <taxon>Eukaryota</taxon>
        <taxon>Fungi</taxon>
        <taxon>Dikarya</taxon>
        <taxon>Ascomycota</taxon>
        <taxon>Pezizomycotina</taxon>
        <taxon>Eurotiomycetes</taxon>
        <taxon>Eurotiomycetidae</taxon>
        <taxon>Eurotiales</taxon>
        <taxon>Aspergillaceae</taxon>
        <taxon>Aspergillus</taxon>
        <taxon>Aspergillus subgen. Circumdati</taxon>
    </lineage>
</organism>
<evidence type="ECO:0000313" key="2">
    <source>
        <dbReference type="EMBL" id="KAA8645193.1"/>
    </source>
</evidence>
<feature type="transmembrane region" description="Helical" evidence="1">
    <location>
        <begin position="228"/>
        <end position="246"/>
    </location>
</feature>
<accession>A0A4S3J2K8</accession>
<evidence type="ECO:0000313" key="3">
    <source>
        <dbReference type="EMBL" id="THC89020.1"/>
    </source>
</evidence>
<reference evidence="3 4" key="1">
    <citation type="submission" date="2019-03" db="EMBL/GenBank/DDBJ databases">
        <title>The genome sequence of a newly discovered highly antifungal drug resistant Aspergillus species, Aspergillus tanneri NIH 1004.</title>
        <authorList>
            <person name="Mounaud S."/>
            <person name="Singh I."/>
            <person name="Joardar V."/>
            <person name="Pakala S."/>
            <person name="Pakala S."/>
            <person name="Venepally P."/>
            <person name="Hoover J."/>
            <person name="Nierman W."/>
            <person name="Chung J."/>
            <person name="Losada L."/>
        </authorList>
    </citation>
    <scope>NUCLEOTIDE SEQUENCE [LARGE SCALE GENOMIC DNA]</scope>
    <source>
        <strain evidence="3 4">NIH1004</strain>
    </source>
</reference>
<keyword evidence="1" id="KW-0812">Transmembrane</keyword>
<dbReference type="STRING" id="1220188.A0A4S3J2K8"/>
<evidence type="ECO:0008006" key="6">
    <source>
        <dbReference type="Google" id="ProtNLM"/>
    </source>
</evidence>
<dbReference type="EMBL" id="SOSA01000724">
    <property type="protein sequence ID" value="THC89020.1"/>
    <property type="molecule type" value="Genomic_DNA"/>
</dbReference>
<keyword evidence="1" id="KW-1133">Transmembrane helix</keyword>
<reference evidence="2 5" key="2">
    <citation type="submission" date="2019-08" db="EMBL/GenBank/DDBJ databases">
        <title>The genome sequence of a newly discovered highly antifungal drug resistant Aspergillus species, Aspergillus tanneri NIH 1004.</title>
        <authorList>
            <person name="Mounaud S."/>
            <person name="Singh I."/>
            <person name="Joardar V."/>
            <person name="Pakala S."/>
            <person name="Pakala S."/>
            <person name="Venepally P."/>
            <person name="Chung J.K."/>
            <person name="Losada L."/>
            <person name="Nierman W.C."/>
        </authorList>
    </citation>
    <scope>NUCLEOTIDE SEQUENCE [LARGE SCALE GENOMIC DNA]</scope>
    <source>
        <strain evidence="2 5">NIH1004</strain>
    </source>
</reference>
<dbReference type="Proteomes" id="UP000308092">
    <property type="component" value="Unassembled WGS sequence"/>
</dbReference>
<dbReference type="Pfam" id="PF17784">
    <property type="entry name" value="Sulfotransfer_4"/>
    <property type="match status" value="1"/>
</dbReference>
<dbReference type="RefSeq" id="XP_033424554.1">
    <property type="nucleotide sequence ID" value="XM_033574002.1"/>
</dbReference>
<dbReference type="InterPro" id="IPR027417">
    <property type="entry name" value="P-loop_NTPase"/>
</dbReference>
<dbReference type="PANTHER" id="PTHR36978">
    <property type="entry name" value="P-LOOP CONTAINING NUCLEOTIDE TRIPHOSPHATE HYDROLASE"/>
    <property type="match status" value="1"/>
</dbReference>
<name>A0A4S3J2K8_9EURO</name>
<gene>
    <name evidence="2" type="ORF">ATNIH1004_009410</name>
    <name evidence="3" type="ORF">EYZ11_011526</name>
</gene>
<evidence type="ECO:0000313" key="5">
    <source>
        <dbReference type="Proteomes" id="UP000324241"/>
    </source>
</evidence>
<dbReference type="SUPFAM" id="SSF52540">
    <property type="entry name" value="P-loop containing nucleoside triphosphate hydrolases"/>
    <property type="match status" value="1"/>
</dbReference>
<dbReference type="OrthoDB" id="408152at2759"/>
<dbReference type="GeneID" id="54332112"/>
<protein>
    <recommendedName>
        <fullName evidence="6">P-loop containing nucleoside triphosphate hydrolase protein</fullName>
    </recommendedName>
</protein>
<dbReference type="VEuPathDB" id="FungiDB:EYZ11_011526"/>
<keyword evidence="4" id="KW-1185">Reference proteome</keyword>
<evidence type="ECO:0000256" key="1">
    <source>
        <dbReference type="SAM" id="Phobius"/>
    </source>
</evidence>
<proteinExistence type="predicted"/>